<dbReference type="GO" id="GO:0008821">
    <property type="term" value="F:crossover junction DNA endonuclease activity"/>
    <property type="evidence" value="ECO:0007669"/>
    <property type="project" value="TreeGrafter"/>
</dbReference>
<dbReference type="SUPFAM" id="SSF82771">
    <property type="entry name" value="GIY-YIG endonuclease"/>
    <property type="match status" value="1"/>
</dbReference>
<dbReference type="InterPro" id="IPR013083">
    <property type="entry name" value="Znf_RING/FYVE/PHD"/>
</dbReference>
<evidence type="ECO:0000313" key="12">
    <source>
        <dbReference type="Proteomes" id="UP000189274"/>
    </source>
</evidence>
<dbReference type="InterPro" id="IPR050381">
    <property type="entry name" value="SLX1_endonuclease"/>
</dbReference>
<evidence type="ECO:0000256" key="5">
    <source>
        <dbReference type="ARBA" id="ARBA00023172"/>
    </source>
</evidence>
<sequence length="338" mass="38809">MVSLEHNLNSELDINEEESRDQRILDHEVAKELESQSSQPVAQTQSKKKHQIPKMYGVYLLNSLTKEQCFYVGSTPDPVRRLRQHNGELKCGGAYRTKKQGFRPWRIIFYVYGFPSKISALQFEHAWQHAYQTRHIAVEKRLNPGKRSTGSGTSLHGKLANCRLLLASDFFRRLGLSVVMFNEKVYNAWLKNRYNISIPADIRVDVMLKTEDLDDVVIRGGNYKQLRDFMSSAIEVIDKYISKCETVYDGGKMLQECLICKTSVGVVDNIKVLCICTFKDCDAVYHMDCLAKKFLSDAGEESQTLPRSGKCVKCQKVNSWNLLMRGTTYMQNKYSKKE</sequence>
<dbReference type="InterPro" id="IPR048749">
    <property type="entry name" value="SLX1_C"/>
</dbReference>
<feature type="domain" description="GIY-YIG" evidence="10">
    <location>
        <begin position="54"/>
        <end position="137"/>
    </location>
</feature>
<keyword evidence="3 8" id="KW-0227">DNA damage</keyword>
<dbReference type="PANTHER" id="PTHR20208:SF10">
    <property type="entry name" value="STRUCTURE-SPECIFIC ENDONUCLEASE SUBUNIT SLX1"/>
    <property type="match status" value="1"/>
</dbReference>
<dbReference type="VEuPathDB" id="FungiDB:C5L36_0A12090"/>
<organism evidence="11 12">
    <name type="scientific">Pichia kudriavzevii</name>
    <name type="common">Yeast</name>
    <name type="synonym">Issatchenkia orientalis</name>
    <dbReference type="NCBI Taxonomy" id="4909"/>
    <lineage>
        <taxon>Eukaryota</taxon>
        <taxon>Fungi</taxon>
        <taxon>Dikarya</taxon>
        <taxon>Ascomycota</taxon>
        <taxon>Saccharomycotina</taxon>
        <taxon>Pichiomycetes</taxon>
        <taxon>Pichiales</taxon>
        <taxon>Pichiaceae</taxon>
        <taxon>Pichia</taxon>
    </lineage>
</organism>
<dbReference type="GO" id="GO:0017108">
    <property type="term" value="F:5'-flap endonuclease activity"/>
    <property type="evidence" value="ECO:0007669"/>
    <property type="project" value="InterPro"/>
</dbReference>
<dbReference type="InterPro" id="IPR027520">
    <property type="entry name" value="Slx1"/>
</dbReference>
<dbReference type="GO" id="GO:0033557">
    <property type="term" value="C:Slx1-Slx4 complex"/>
    <property type="evidence" value="ECO:0007669"/>
    <property type="project" value="UniProtKB-UniRule"/>
</dbReference>
<comment type="function">
    <text evidence="8">Catalytic subunit of the SLX1-SLX4 structure-specific endonuclease that resolves DNA secondary structures generated during DNA repair and recombination. Has endonuclease activity towards branched DNA substrates, introducing single-strand cuts in duplex DNA close to junctions with ss-DNA.</text>
</comment>
<evidence type="ECO:0000256" key="2">
    <source>
        <dbReference type="ARBA" id="ARBA00022759"/>
    </source>
</evidence>
<keyword evidence="6 8" id="KW-0234">DNA repair</keyword>
<feature type="compositionally biased region" description="Polar residues" evidence="9">
    <location>
        <begin position="1"/>
        <end position="12"/>
    </location>
</feature>
<comment type="caution">
    <text evidence="11">The sequence shown here is derived from an EMBL/GenBank/DDBJ whole genome shotgun (WGS) entry which is preliminary data.</text>
</comment>
<feature type="region of interest" description="Disordered" evidence="9">
    <location>
        <begin position="1"/>
        <end position="21"/>
    </location>
</feature>
<comment type="caution">
    <text evidence="8">Lacks conserved residue(s) required for the propagation of feature annotation.</text>
</comment>
<comment type="subunit">
    <text evidence="8">Forms a heterodimer with SLX4.</text>
</comment>
<protein>
    <submittedName>
        <fullName evidence="11">Structure-specific endonuclease subunit SLX1</fullName>
    </submittedName>
</protein>
<evidence type="ECO:0000313" key="11">
    <source>
        <dbReference type="EMBL" id="ONH72094.1"/>
    </source>
</evidence>
<evidence type="ECO:0000256" key="9">
    <source>
        <dbReference type="SAM" id="MobiDB-lite"/>
    </source>
</evidence>
<evidence type="ECO:0000256" key="8">
    <source>
        <dbReference type="HAMAP-Rule" id="MF_03100"/>
    </source>
</evidence>
<dbReference type="HAMAP" id="MF_03100">
    <property type="entry name" value="Endonuc_su_Slx1"/>
    <property type="match status" value="1"/>
</dbReference>
<comment type="cofactor">
    <cofactor evidence="8">
        <name>a divalent metal cation</name>
        <dbReference type="ChEBI" id="CHEBI:60240"/>
    </cofactor>
</comment>
<dbReference type="PANTHER" id="PTHR20208">
    <property type="entry name" value="STRUCTURE-SPECIFIC ENDONUCLEASE SUBUNIT SLX1"/>
    <property type="match status" value="1"/>
</dbReference>
<evidence type="ECO:0000256" key="3">
    <source>
        <dbReference type="ARBA" id="ARBA00022763"/>
    </source>
</evidence>
<evidence type="ECO:0000259" key="10">
    <source>
        <dbReference type="PROSITE" id="PS50164"/>
    </source>
</evidence>
<dbReference type="Pfam" id="PF21202">
    <property type="entry name" value="SLX1_C"/>
    <property type="match status" value="1"/>
</dbReference>
<dbReference type="InterPro" id="IPR000305">
    <property type="entry name" value="GIY-YIG_endonuc"/>
</dbReference>
<dbReference type="Gene3D" id="3.30.40.10">
    <property type="entry name" value="Zinc/RING finger domain, C3HC4 (zinc finger)"/>
    <property type="match status" value="1"/>
</dbReference>
<keyword evidence="1 8" id="KW-0540">Nuclease</keyword>
<name>A0A1V2LIQ7_PICKU</name>
<dbReference type="EMBL" id="MQVM01000024">
    <property type="protein sequence ID" value="ONH72094.1"/>
    <property type="molecule type" value="Genomic_DNA"/>
</dbReference>
<evidence type="ECO:0000256" key="7">
    <source>
        <dbReference type="ARBA" id="ARBA00023242"/>
    </source>
</evidence>
<dbReference type="Proteomes" id="UP000189274">
    <property type="component" value="Unassembled WGS sequence"/>
</dbReference>
<dbReference type="PROSITE" id="PS50164">
    <property type="entry name" value="GIY_YIG"/>
    <property type="match status" value="1"/>
</dbReference>
<evidence type="ECO:0000256" key="6">
    <source>
        <dbReference type="ARBA" id="ARBA00023204"/>
    </source>
</evidence>
<dbReference type="Gene3D" id="3.40.1440.10">
    <property type="entry name" value="GIY-YIG endonuclease"/>
    <property type="match status" value="1"/>
</dbReference>
<dbReference type="Pfam" id="PF01541">
    <property type="entry name" value="GIY-YIG"/>
    <property type="match status" value="1"/>
</dbReference>
<keyword evidence="7 8" id="KW-0539">Nucleus</keyword>
<dbReference type="GO" id="GO:0000724">
    <property type="term" value="P:double-strand break repair via homologous recombination"/>
    <property type="evidence" value="ECO:0007669"/>
    <property type="project" value="TreeGrafter"/>
</dbReference>
<dbReference type="CDD" id="cd10455">
    <property type="entry name" value="GIY-YIG_SLX1"/>
    <property type="match status" value="1"/>
</dbReference>
<dbReference type="AlphaFoldDB" id="A0A1V2LIQ7"/>
<keyword evidence="5 8" id="KW-0233">DNA recombination</keyword>
<keyword evidence="4 8" id="KW-0378">Hydrolase</keyword>
<accession>A0A1V2LIQ7</accession>
<dbReference type="InterPro" id="IPR035901">
    <property type="entry name" value="GIY-YIG_endonuc_sf"/>
</dbReference>
<keyword evidence="2 8" id="KW-0255">Endonuclease</keyword>
<evidence type="ECO:0000256" key="4">
    <source>
        <dbReference type="ARBA" id="ARBA00022801"/>
    </source>
</evidence>
<comment type="subcellular location">
    <subcellularLocation>
        <location evidence="8">Nucleus</location>
    </subcellularLocation>
</comment>
<reference evidence="12" key="1">
    <citation type="journal article" date="2017" name="Genome Announc.">
        <title>Genome sequences of Cyberlindnera fabianii 65, Pichia kudriavzevii 129, and Saccharomyces cerevisiae 131 isolated from fermented masau fruits in Zimbabwe.</title>
        <authorList>
            <person name="van Rijswijck I.M.H."/>
            <person name="Derks M.F.L."/>
            <person name="Abee T."/>
            <person name="de Ridder D."/>
            <person name="Smid E.J."/>
        </authorList>
    </citation>
    <scope>NUCLEOTIDE SEQUENCE [LARGE SCALE GENOMIC DNA]</scope>
    <source>
        <strain evidence="12">129</strain>
    </source>
</reference>
<comment type="similarity">
    <text evidence="8">Belongs to the SLX1 family.</text>
</comment>
<evidence type="ECO:0000256" key="1">
    <source>
        <dbReference type="ARBA" id="ARBA00022722"/>
    </source>
</evidence>
<gene>
    <name evidence="11" type="ORF">BOH78_3991</name>
</gene>
<proteinExistence type="inferred from homology"/>